<dbReference type="Proteomes" id="UP000192578">
    <property type="component" value="Unassembled WGS sequence"/>
</dbReference>
<proteinExistence type="predicted"/>
<reference evidence="2" key="1">
    <citation type="submission" date="2017-01" db="EMBL/GenBank/DDBJ databases">
        <title>Comparative genomics of anhydrobiosis in the tardigrade Hypsibius dujardini.</title>
        <authorList>
            <person name="Yoshida Y."/>
            <person name="Koutsovoulos G."/>
            <person name="Laetsch D."/>
            <person name="Stevens L."/>
            <person name="Kumar S."/>
            <person name="Horikawa D."/>
            <person name="Ishino K."/>
            <person name="Komine S."/>
            <person name="Tomita M."/>
            <person name="Blaxter M."/>
            <person name="Arakawa K."/>
        </authorList>
    </citation>
    <scope>NUCLEOTIDE SEQUENCE [LARGE SCALE GENOMIC DNA]</scope>
    <source>
        <strain evidence="2">Z151</strain>
    </source>
</reference>
<comment type="caution">
    <text evidence="1">The sequence shown here is derived from an EMBL/GenBank/DDBJ whole genome shotgun (WGS) entry which is preliminary data.</text>
</comment>
<sequence>MILSQKRARPAVADLEMLISDPSSYHNSESSSHGSSARNYDNLVTLASTLKRLQELDKYYSHQARPRYGRSVAEVVDNTPYRIRPPYLA</sequence>
<name>A0A1W0X6T2_HYPEX</name>
<dbReference type="EMBL" id="MTYJ01000012">
    <property type="protein sequence ID" value="OQV23266.1"/>
    <property type="molecule type" value="Genomic_DNA"/>
</dbReference>
<accession>A0A1W0X6T2</accession>
<evidence type="ECO:0000313" key="2">
    <source>
        <dbReference type="Proteomes" id="UP000192578"/>
    </source>
</evidence>
<evidence type="ECO:0000313" key="1">
    <source>
        <dbReference type="EMBL" id="OQV23266.1"/>
    </source>
</evidence>
<protein>
    <submittedName>
        <fullName evidence="1">Uncharacterized protein</fullName>
    </submittedName>
</protein>
<gene>
    <name evidence="1" type="ORF">BV898_02718</name>
</gene>
<dbReference type="AlphaFoldDB" id="A0A1W0X6T2"/>
<organism evidence="1 2">
    <name type="scientific">Hypsibius exemplaris</name>
    <name type="common">Freshwater tardigrade</name>
    <dbReference type="NCBI Taxonomy" id="2072580"/>
    <lineage>
        <taxon>Eukaryota</taxon>
        <taxon>Metazoa</taxon>
        <taxon>Ecdysozoa</taxon>
        <taxon>Tardigrada</taxon>
        <taxon>Eutardigrada</taxon>
        <taxon>Parachela</taxon>
        <taxon>Hypsibioidea</taxon>
        <taxon>Hypsibiidae</taxon>
        <taxon>Hypsibius</taxon>
    </lineage>
</organism>
<dbReference type="OrthoDB" id="10065069at2759"/>
<keyword evidence="2" id="KW-1185">Reference proteome</keyword>